<proteinExistence type="predicted"/>
<dbReference type="GO" id="GO:0016740">
    <property type="term" value="F:transferase activity"/>
    <property type="evidence" value="ECO:0007669"/>
    <property type="project" value="UniProtKB-KW"/>
</dbReference>
<reference evidence="3" key="1">
    <citation type="submission" date="2016-09" db="EMBL/GenBank/DDBJ databases">
        <title>Complete sequence of a GES-5 plasmid from a clinical Enterobacter cloacae isolate in the UK.</title>
        <authorList>
            <person name="Findlay J."/>
            <person name="Hopkins K.L."/>
            <person name="Woodford N."/>
        </authorList>
    </citation>
    <scope>NUCLEOTIDE SEQUENCE</scope>
    <source>
        <strain evidence="3">H140960786</strain>
        <plasmid evidence="3">pJF-786</plasmid>
    </source>
</reference>
<keyword evidence="1" id="KW-0680">Restriction system</keyword>
<protein>
    <submittedName>
        <fullName evidence="3">Putative nucleotidyltransferase</fullName>
    </submittedName>
</protein>
<dbReference type="GO" id="GO:0009307">
    <property type="term" value="P:DNA restriction-modification system"/>
    <property type="evidence" value="ECO:0007669"/>
    <property type="project" value="UniProtKB-KW"/>
</dbReference>
<organism evidence="3">
    <name type="scientific">Enterobacter cloacae</name>
    <dbReference type="NCBI Taxonomy" id="550"/>
    <lineage>
        <taxon>Bacteria</taxon>
        <taxon>Pseudomonadati</taxon>
        <taxon>Pseudomonadota</taxon>
        <taxon>Gammaproteobacteria</taxon>
        <taxon>Enterobacterales</taxon>
        <taxon>Enterobacteriaceae</taxon>
        <taxon>Enterobacter</taxon>
        <taxon>Enterobacter cloacae complex</taxon>
    </lineage>
</organism>
<geneLocation type="plasmid" evidence="3">
    <name>pJF-786</name>
</geneLocation>
<dbReference type="InterPro" id="IPR052021">
    <property type="entry name" value="Type-I_RS_S_subunit"/>
</dbReference>
<keyword evidence="3" id="KW-0614">Plasmid</keyword>
<evidence type="ECO:0000256" key="1">
    <source>
        <dbReference type="ARBA" id="ARBA00022747"/>
    </source>
</evidence>
<dbReference type="SUPFAM" id="SSF116734">
    <property type="entry name" value="DNA methylase specificity domain"/>
    <property type="match status" value="1"/>
</dbReference>
<sequence length="286" mass="31589">MRAIDDRIALLRETNATLEAIAQALFKSWFVDFDPVHAKARGESPQGMDDATAALFPDSFEESALGMIPKEWRVTLIDTWLDILETGRRPKGGVSGISEGVPSIGAESIVSVGQFDYAKTKFVSEEFFSKMKSGALQSHDVLLYKDGGKPGVFLPRVSMFGDGFPFERCGINEHVFRIRVKPPLNQAFLYFWVWSDAVMHELKHRGGKAAIPGINQSDVRELKLAVANSEVLNAFDDLTAPLISNIFSNAKQAQTLAQLRDTLLPKLISGQLRQPEAEALLAEELP</sequence>
<keyword evidence="3" id="KW-0808">Transferase</keyword>
<accession>A0A219ZRW0</accession>
<dbReference type="EMBL" id="KX912255">
    <property type="protein sequence ID" value="AQZ19928.1"/>
    <property type="molecule type" value="Genomic_DNA"/>
</dbReference>
<dbReference type="PANTHER" id="PTHR30408:SF12">
    <property type="entry name" value="TYPE I RESTRICTION ENZYME MJAVIII SPECIFICITY SUBUNIT"/>
    <property type="match status" value="1"/>
</dbReference>
<dbReference type="Gene3D" id="3.90.220.20">
    <property type="entry name" value="DNA methylase specificity domains"/>
    <property type="match status" value="1"/>
</dbReference>
<evidence type="ECO:0000313" key="3">
    <source>
        <dbReference type="EMBL" id="AQZ19928.1"/>
    </source>
</evidence>
<dbReference type="GO" id="GO:0003677">
    <property type="term" value="F:DNA binding"/>
    <property type="evidence" value="ECO:0007669"/>
    <property type="project" value="UniProtKB-KW"/>
</dbReference>
<dbReference type="AlphaFoldDB" id="A0A219ZRW0"/>
<name>A0A219ZRW0_ENTCL</name>
<dbReference type="InterPro" id="IPR044946">
    <property type="entry name" value="Restrct_endonuc_typeI_TRD_sf"/>
</dbReference>
<evidence type="ECO:0000256" key="2">
    <source>
        <dbReference type="ARBA" id="ARBA00023125"/>
    </source>
</evidence>
<keyword evidence="2" id="KW-0238">DNA-binding</keyword>
<dbReference type="PANTHER" id="PTHR30408">
    <property type="entry name" value="TYPE-1 RESTRICTION ENZYME ECOKI SPECIFICITY PROTEIN"/>
    <property type="match status" value="1"/>
</dbReference>